<feature type="domain" description="Large ribosomal subunit protein uL2 RNA-binding" evidence="7">
    <location>
        <begin position="42"/>
        <end position="118"/>
    </location>
</feature>
<comment type="similarity">
    <text evidence="1 4">Belongs to the universal ribosomal protein uL2 family.</text>
</comment>
<dbReference type="RefSeq" id="WP_420905696.1">
    <property type="nucleotide sequence ID" value="NZ_BAAFGK010000004.1"/>
</dbReference>
<evidence type="ECO:0000313" key="9">
    <source>
        <dbReference type="Proteomes" id="UP001628193"/>
    </source>
</evidence>
<evidence type="ECO:0000256" key="1">
    <source>
        <dbReference type="ARBA" id="ARBA00005636"/>
    </source>
</evidence>
<evidence type="ECO:0000256" key="4">
    <source>
        <dbReference type="HAMAP-Rule" id="MF_01320"/>
    </source>
</evidence>
<dbReference type="InterPro" id="IPR002171">
    <property type="entry name" value="Ribosomal_uL2"/>
</dbReference>
<evidence type="ECO:0000256" key="2">
    <source>
        <dbReference type="ARBA" id="ARBA00022980"/>
    </source>
</evidence>
<reference evidence="8 9" key="1">
    <citation type="submission" date="2024-05" db="EMBL/GenBank/DDBJ databases">
        <authorList>
            <consortium name="Candidatus Magnetaquicoccaceae bacterium FCR-1 genome sequencing consortium"/>
            <person name="Shimoshige H."/>
            <person name="Shimamura S."/>
            <person name="Taoka A."/>
            <person name="Kobayashi H."/>
            <person name="Maekawa T."/>
        </authorList>
    </citation>
    <scope>NUCLEOTIDE SEQUENCE [LARGE SCALE GENOMIC DNA]</scope>
    <source>
        <strain evidence="8 9">FCR-1</strain>
    </source>
</reference>
<evidence type="ECO:0000259" key="6">
    <source>
        <dbReference type="SMART" id="SM01382"/>
    </source>
</evidence>
<dbReference type="PANTHER" id="PTHR13691:SF5">
    <property type="entry name" value="LARGE RIBOSOMAL SUBUNIT PROTEIN UL2M"/>
    <property type="match status" value="1"/>
</dbReference>
<dbReference type="InterPro" id="IPR022671">
    <property type="entry name" value="Ribosomal_uL2_CS"/>
</dbReference>
<dbReference type="InterPro" id="IPR014722">
    <property type="entry name" value="Rib_uL2_dom2"/>
</dbReference>
<dbReference type="EMBL" id="BAAFGK010000004">
    <property type="protein sequence ID" value="GAB0058015.1"/>
    <property type="molecule type" value="Genomic_DNA"/>
</dbReference>
<dbReference type="InterPro" id="IPR008991">
    <property type="entry name" value="Translation_prot_SH3-like_sf"/>
</dbReference>
<feature type="domain" description="Large ribosomal subunit protein uL2 C-terminal" evidence="6">
    <location>
        <begin position="124"/>
        <end position="252"/>
    </location>
</feature>
<keyword evidence="4" id="KW-0699">rRNA-binding</keyword>
<name>A0ABQ0CAW4_9PROT</name>
<dbReference type="SMART" id="SM01382">
    <property type="entry name" value="Ribosomal_L2_C"/>
    <property type="match status" value="1"/>
</dbReference>
<feature type="region of interest" description="Disordered" evidence="5">
    <location>
        <begin position="222"/>
        <end position="265"/>
    </location>
</feature>
<dbReference type="PIRSF" id="PIRSF002158">
    <property type="entry name" value="Ribosomal_L2"/>
    <property type="match status" value="1"/>
</dbReference>
<dbReference type="GO" id="GO:0005840">
    <property type="term" value="C:ribosome"/>
    <property type="evidence" value="ECO:0007669"/>
    <property type="project" value="UniProtKB-KW"/>
</dbReference>
<comment type="subunit">
    <text evidence="4">Part of the 50S ribosomal subunit. Forms a bridge to the 30S subunit in the 70S ribosome.</text>
</comment>
<gene>
    <name evidence="4 8" type="primary">rplB</name>
    <name evidence="8" type="ORF">SIID45300_02350</name>
</gene>
<dbReference type="NCBIfam" id="TIGR01171">
    <property type="entry name" value="rplB_bact"/>
    <property type="match status" value="1"/>
</dbReference>
<keyword evidence="3 4" id="KW-0687">Ribonucleoprotein</keyword>
<sequence>MALKYFNPTSNGKRTQVCVDHSALHRGEPEGSLTEGLNNSGGRNSYGRMTVRHQGGGHKQRYRIIDFKRDKHGIPAKVERIEYDPNRTAFIALLHYVDGEKRYILAPQRLAAGDQVLSGTSAEVKPGNAMPLRVIPLGSVVHNVELKPAKGGQLARSAGNYVQLMGKEGKYAQLKLPSGEMRMVLLDCMATIGQVSNPDHGNVKLGKAGRARWMGKRPSVRGVAMNPVDHPHGGGEGRTSGGRHPVTPWGVPTKGKKTRVGSKPSDRLIMRRRVTGDRK</sequence>
<dbReference type="InterPro" id="IPR014726">
    <property type="entry name" value="Ribosomal_uL2_dom3"/>
</dbReference>
<dbReference type="SMART" id="SM01383">
    <property type="entry name" value="Ribosomal_L2"/>
    <property type="match status" value="1"/>
</dbReference>
<dbReference type="SUPFAM" id="SSF50104">
    <property type="entry name" value="Translation proteins SH3-like domain"/>
    <property type="match status" value="1"/>
</dbReference>
<dbReference type="Pfam" id="PF03947">
    <property type="entry name" value="Ribosomal_L2_C"/>
    <property type="match status" value="1"/>
</dbReference>
<dbReference type="Gene3D" id="4.10.950.10">
    <property type="entry name" value="Ribosomal protein L2, domain 3"/>
    <property type="match status" value="1"/>
</dbReference>
<dbReference type="PROSITE" id="PS00467">
    <property type="entry name" value="RIBOSOMAL_L2"/>
    <property type="match status" value="1"/>
</dbReference>
<evidence type="ECO:0000256" key="3">
    <source>
        <dbReference type="ARBA" id="ARBA00023274"/>
    </source>
</evidence>
<dbReference type="SUPFAM" id="SSF50249">
    <property type="entry name" value="Nucleic acid-binding proteins"/>
    <property type="match status" value="1"/>
</dbReference>
<evidence type="ECO:0000313" key="8">
    <source>
        <dbReference type="EMBL" id="GAB0058015.1"/>
    </source>
</evidence>
<proteinExistence type="inferred from homology"/>
<dbReference type="InterPro" id="IPR012340">
    <property type="entry name" value="NA-bd_OB-fold"/>
</dbReference>
<dbReference type="Gene3D" id="2.30.30.30">
    <property type="match status" value="1"/>
</dbReference>
<dbReference type="InterPro" id="IPR022666">
    <property type="entry name" value="Ribosomal_uL2_RNA-bd_dom"/>
</dbReference>
<reference evidence="8 9" key="2">
    <citation type="submission" date="2024-09" db="EMBL/GenBank/DDBJ databases">
        <title>Draft genome sequence of Candidatus Magnetaquicoccaceae bacterium FCR-1.</title>
        <authorList>
            <person name="Shimoshige H."/>
            <person name="Shimamura S."/>
            <person name="Taoka A."/>
            <person name="Kobayashi H."/>
            <person name="Maekawa T."/>
        </authorList>
    </citation>
    <scope>NUCLEOTIDE SEQUENCE [LARGE SCALE GENOMIC DNA]</scope>
    <source>
        <strain evidence="8 9">FCR-1</strain>
    </source>
</reference>
<dbReference type="Pfam" id="PF00181">
    <property type="entry name" value="Ribosomal_L2_N"/>
    <property type="match status" value="1"/>
</dbReference>
<evidence type="ECO:0000259" key="7">
    <source>
        <dbReference type="SMART" id="SM01383"/>
    </source>
</evidence>
<accession>A0ABQ0CAW4</accession>
<dbReference type="HAMAP" id="MF_01320_B">
    <property type="entry name" value="Ribosomal_uL2_B"/>
    <property type="match status" value="1"/>
</dbReference>
<dbReference type="InterPro" id="IPR005880">
    <property type="entry name" value="Ribosomal_uL2_bac/org-type"/>
</dbReference>
<evidence type="ECO:0000256" key="5">
    <source>
        <dbReference type="SAM" id="MobiDB-lite"/>
    </source>
</evidence>
<organism evidence="8 9">
    <name type="scientific">Candidatus Magnetaquiglobus chichijimensis</name>
    <dbReference type="NCBI Taxonomy" id="3141448"/>
    <lineage>
        <taxon>Bacteria</taxon>
        <taxon>Pseudomonadati</taxon>
        <taxon>Pseudomonadota</taxon>
        <taxon>Magnetococcia</taxon>
        <taxon>Magnetococcales</taxon>
        <taxon>Candidatus Magnetaquicoccaceae</taxon>
        <taxon>Candidatus Magnetaquiglobus</taxon>
    </lineage>
</organism>
<dbReference type="Proteomes" id="UP001628193">
    <property type="component" value="Unassembled WGS sequence"/>
</dbReference>
<comment type="caution">
    <text evidence="8">The sequence shown here is derived from an EMBL/GenBank/DDBJ whole genome shotgun (WGS) entry which is preliminary data.</text>
</comment>
<keyword evidence="4" id="KW-0694">RNA-binding</keyword>
<comment type="function">
    <text evidence="4">One of the primary rRNA binding proteins. Required for association of the 30S and 50S subunits to form the 70S ribosome, for tRNA binding and peptide bond formation. It has been suggested to have peptidyltransferase activity; this is somewhat controversial. Makes several contacts with the 16S rRNA in the 70S ribosome.</text>
</comment>
<dbReference type="PANTHER" id="PTHR13691">
    <property type="entry name" value="RIBOSOMAL PROTEIN L2"/>
    <property type="match status" value="1"/>
</dbReference>
<dbReference type="Gene3D" id="2.40.50.140">
    <property type="entry name" value="Nucleic acid-binding proteins"/>
    <property type="match status" value="1"/>
</dbReference>
<dbReference type="InterPro" id="IPR022669">
    <property type="entry name" value="Ribosomal_uL2_C"/>
</dbReference>
<keyword evidence="9" id="KW-1185">Reference proteome</keyword>
<keyword evidence="2 4" id="KW-0689">Ribosomal protein</keyword>
<protein>
    <recommendedName>
        <fullName evidence="4">Large ribosomal subunit protein uL2</fullName>
    </recommendedName>
</protein>